<comment type="subcellular location">
    <subcellularLocation>
        <location evidence="1">Membrane</location>
        <topology evidence="1">Multi-pass membrane protein</topology>
    </subcellularLocation>
</comment>
<reference evidence="6 7" key="1">
    <citation type="submission" date="2024-01" db="EMBL/GenBank/DDBJ databases">
        <title>The genome of the rayed Mediterranean limpet Patella caerulea (Linnaeus, 1758).</title>
        <authorList>
            <person name="Anh-Thu Weber A."/>
            <person name="Halstead-Nussloch G."/>
        </authorList>
    </citation>
    <scope>NUCLEOTIDE SEQUENCE [LARGE SCALE GENOMIC DNA]</scope>
    <source>
        <strain evidence="6">AATW-2023a</strain>
        <tissue evidence="6">Whole specimen</tissue>
    </source>
</reference>
<dbReference type="GO" id="GO:0005886">
    <property type="term" value="C:plasma membrane"/>
    <property type="evidence" value="ECO:0007669"/>
    <property type="project" value="TreeGrafter"/>
</dbReference>
<keyword evidence="3 5" id="KW-1133">Transmembrane helix</keyword>
<gene>
    <name evidence="6" type="ORF">SNE40_017741</name>
</gene>
<feature type="transmembrane region" description="Helical" evidence="5">
    <location>
        <begin position="101"/>
        <end position="123"/>
    </location>
</feature>
<evidence type="ECO:0000256" key="1">
    <source>
        <dbReference type="ARBA" id="ARBA00004141"/>
    </source>
</evidence>
<dbReference type="InterPro" id="IPR004031">
    <property type="entry name" value="PMP22/EMP/MP20/Claudin"/>
</dbReference>
<evidence type="ECO:0000256" key="3">
    <source>
        <dbReference type="ARBA" id="ARBA00022989"/>
    </source>
</evidence>
<dbReference type="EMBL" id="JAZGQO010000011">
    <property type="protein sequence ID" value="KAK6174470.1"/>
    <property type="molecule type" value="Genomic_DNA"/>
</dbReference>
<feature type="transmembrane region" description="Helical" evidence="5">
    <location>
        <begin position="143"/>
        <end position="164"/>
    </location>
</feature>
<dbReference type="Proteomes" id="UP001347796">
    <property type="component" value="Unassembled WGS sequence"/>
</dbReference>
<organism evidence="6 7">
    <name type="scientific">Patella caerulea</name>
    <name type="common">Rayed Mediterranean limpet</name>
    <dbReference type="NCBI Taxonomy" id="87958"/>
    <lineage>
        <taxon>Eukaryota</taxon>
        <taxon>Metazoa</taxon>
        <taxon>Spiralia</taxon>
        <taxon>Lophotrochozoa</taxon>
        <taxon>Mollusca</taxon>
        <taxon>Gastropoda</taxon>
        <taxon>Patellogastropoda</taxon>
        <taxon>Patelloidea</taxon>
        <taxon>Patellidae</taxon>
        <taxon>Patella</taxon>
    </lineage>
</organism>
<evidence type="ECO:0000313" key="6">
    <source>
        <dbReference type="EMBL" id="KAK6174470.1"/>
    </source>
</evidence>
<accession>A0AAN8JFL1</accession>
<dbReference type="AlphaFoldDB" id="A0AAN8JFL1"/>
<keyword evidence="2 5" id="KW-0812">Transmembrane</keyword>
<comment type="caution">
    <text evidence="6">The sequence shown here is derived from an EMBL/GenBank/DDBJ whole genome shotgun (WGS) entry which is preliminary data.</text>
</comment>
<sequence>MGLFDTSKFLKIALVVSCLAFLFFVVGFGTTFWITIDIPGFDHPFHYGLWKMHALTDGDLSDDLIDGKLKATRAFCTLGMLVGIACTVLIVLFLFVKQLNLIRLVGAATGIGAGVLVFIAVIIYGTELDHYKTGSNLPVKYGYSFGLTTFSGILYIVTGGLVFLDIKMSGSA</sequence>
<protein>
    <submittedName>
        <fullName evidence="6">Uncharacterized protein</fullName>
    </submittedName>
</protein>
<dbReference type="Pfam" id="PF00822">
    <property type="entry name" value="PMP22_Claudin"/>
    <property type="match status" value="1"/>
</dbReference>
<evidence type="ECO:0000256" key="4">
    <source>
        <dbReference type="ARBA" id="ARBA00023136"/>
    </source>
</evidence>
<dbReference type="PANTHER" id="PTHR10671">
    <property type="entry name" value="EPITHELIAL MEMBRANE PROTEIN-RELATED"/>
    <property type="match status" value="1"/>
</dbReference>
<feature type="transmembrane region" description="Helical" evidence="5">
    <location>
        <begin position="71"/>
        <end position="94"/>
    </location>
</feature>
<evidence type="ECO:0000256" key="5">
    <source>
        <dbReference type="SAM" id="Phobius"/>
    </source>
</evidence>
<evidence type="ECO:0000256" key="2">
    <source>
        <dbReference type="ARBA" id="ARBA00022692"/>
    </source>
</evidence>
<name>A0AAN8JFL1_PATCE</name>
<proteinExistence type="predicted"/>
<dbReference type="Gene3D" id="1.20.140.150">
    <property type="match status" value="2"/>
</dbReference>
<keyword evidence="4 5" id="KW-0472">Membrane</keyword>
<dbReference type="InterPro" id="IPR050579">
    <property type="entry name" value="PMP-22/EMP/MP20-like"/>
</dbReference>
<evidence type="ECO:0000313" key="7">
    <source>
        <dbReference type="Proteomes" id="UP001347796"/>
    </source>
</evidence>
<keyword evidence="7" id="KW-1185">Reference proteome</keyword>
<dbReference type="PANTHER" id="PTHR10671:SF108">
    <property type="entry name" value="CLAUDIN FAMILY PROTEIN-RELATED"/>
    <property type="match status" value="1"/>
</dbReference>
<feature type="transmembrane region" description="Helical" evidence="5">
    <location>
        <begin position="12"/>
        <end position="36"/>
    </location>
</feature>